<keyword evidence="2" id="KW-1185">Reference proteome</keyword>
<evidence type="ECO:0000313" key="1">
    <source>
        <dbReference type="EMBL" id="KAI5653083.1"/>
    </source>
</evidence>
<organism evidence="1 2">
    <name type="scientific">Catharanthus roseus</name>
    <name type="common">Madagascar periwinkle</name>
    <name type="synonym">Vinca rosea</name>
    <dbReference type="NCBI Taxonomy" id="4058"/>
    <lineage>
        <taxon>Eukaryota</taxon>
        <taxon>Viridiplantae</taxon>
        <taxon>Streptophyta</taxon>
        <taxon>Embryophyta</taxon>
        <taxon>Tracheophyta</taxon>
        <taxon>Spermatophyta</taxon>
        <taxon>Magnoliopsida</taxon>
        <taxon>eudicotyledons</taxon>
        <taxon>Gunneridae</taxon>
        <taxon>Pentapetalae</taxon>
        <taxon>asterids</taxon>
        <taxon>lamiids</taxon>
        <taxon>Gentianales</taxon>
        <taxon>Apocynaceae</taxon>
        <taxon>Rauvolfioideae</taxon>
        <taxon>Vinceae</taxon>
        <taxon>Catharanthinae</taxon>
        <taxon>Catharanthus</taxon>
    </lineage>
</organism>
<dbReference type="EMBL" id="CM044707">
    <property type="protein sequence ID" value="KAI5653083.1"/>
    <property type="molecule type" value="Genomic_DNA"/>
</dbReference>
<name>A0ACB9ZWS0_CATRO</name>
<dbReference type="Proteomes" id="UP001060085">
    <property type="component" value="Linkage Group LG07"/>
</dbReference>
<sequence>MQQLSKHKVAGMILETVNVFEKASALSSQGLSEKYAHMLNTVCVVNVNSDGLEDIIDSESAGELFNNHKSKNQDFDISLACECFPSISFGHCPPMELYDGANCGRVESALLAAKISEEVFPCCIDAKLVDSDFIYEACTSLYQGESSRHLSMTFTSHPTEWNDKLLEVVIDANIIFPLVNYLEHTEFEINKEAARAISNATSGGTHDRHTVHIMESHKVVRSEESSTSSSNELEAPNTCLPTFNTAGSLNDGDTVADDMSLKDLKVSLEIHQFMRIAMMTMKMTRMTESSLTLKVGFLTPH</sequence>
<comment type="caution">
    <text evidence="1">The sequence shown here is derived from an EMBL/GenBank/DDBJ whole genome shotgun (WGS) entry which is preliminary data.</text>
</comment>
<reference evidence="2" key="1">
    <citation type="journal article" date="2023" name="Nat. Plants">
        <title>Single-cell RNA sequencing provides a high-resolution roadmap for understanding the multicellular compartmentation of specialized metabolism.</title>
        <authorList>
            <person name="Sun S."/>
            <person name="Shen X."/>
            <person name="Li Y."/>
            <person name="Li Y."/>
            <person name="Wang S."/>
            <person name="Li R."/>
            <person name="Zhang H."/>
            <person name="Shen G."/>
            <person name="Guo B."/>
            <person name="Wei J."/>
            <person name="Xu J."/>
            <person name="St-Pierre B."/>
            <person name="Chen S."/>
            <person name="Sun C."/>
        </authorList>
    </citation>
    <scope>NUCLEOTIDE SEQUENCE [LARGE SCALE GENOMIC DNA]</scope>
</reference>
<proteinExistence type="predicted"/>
<evidence type="ECO:0000313" key="2">
    <source>
        <dbReference type="Proteomes" id="UP001060085"/>
    </source>
</evidence>
<protein>
    <submittedName>
        <fullName evidence="1">Uncharacterized protein</fullName>
    </submittedName>
</protein>
<accession>A0ACB9ZWS0</accession>
<gene>
    <name evidence="1" type="ORF">M9H77_30270</name>
</gene>